<dbReference type="Proteomes" id="UP001610563">
    <property type="component" value="Unassembled WGS sequence"/>
</dbReference>
<accession>A0ABR4G6H4</accession>
<dbReference type="EMBL" id="JBFTWV010000043">
    <property type="protein sequence ID" value="KAL2794614.1"/>
    <property type="molecule type" value="Genomic_DNA"/>
</dbReference>
<evidence type="ECO:0000256" key="1">
    <source>
        <dbReference type="SAM" id="SignalP"/>
    </source>
</evidence>
<keyword evidence="1" id="KW-0732">Signal</keyword>
<protein>
    <submittedName>
        <fullName evidence="2">Uncharacterized protein</fullName>
    </submittedName>
</protein>
<reference evidence="2 3" key="1">
    <citation type="submission" date="2024-07" db="EMBL/GenBank/DDBJ databases">
        <title>Section-level genome sequencing and comparative genomics of Aspergillus sections Usti and Cavernicolus.</title>
        <authorList>
            <consortium name="Lawrence Berkeley National Laboratory"/>
            <person name="Nybo J.L."/>
            <person name="Vesth T.C."/>
            <person name="Theobald S."/>
            <person name="Frisvad J.C."/>
            <person name="Larsen T.O."/>
            <person name="Kjaerboelling I."/>
            <person name="Rothschild-Mancinelli K."/>
            <person name="Lyhne E.K."/>
            <person name="Kogle M.E."/>
            <person name="Barry K."/>
            <person name="Clum A."/>
            <person name="Na H."/>
            <person name="Ledsgaard L."/>
            <person name="Lin J."/>
            <person name="Lipzen A."/>
            <person name="Kuo A."/>
            <person name="Riley R."/>
            <person name="Mondo S."/>
            <person name="Labutti K."/>
            <person name="Haridas S."/>
            <person name="Pangalinan J."/>
            <person name="Salamov A.A."/>
            <person name="Simmons B.A."/>
            <person name="Magnuson J.K."/>
            <person name="Chen J."/>
            <person name="Drula E."/>
            <person name="Henrissat B."/>
            <person name="Wiebenga A."/>
            <person name="Lubbers R.J."/>
            <person name="Gomes A.C."/>
            <person name="Makela M.R."/>
            <person name="Stajich J."/>
            <person name="Grigoriev I.V."/>
            <person name="Mortensen U.H."/>
            <person name="De Vries R.P."/>
            <person name="Baker S.E."/>
            <person name="Andersen M.R."/>
        </authorList>
    </citation>
    <scope>NUCLEOTIDE SEQUENCE [LARGE SCALE GENOMIC DNA]</scope>
    <source>
        <strain evidence="2 3">CBS 209.92</strain>
    </source>
</reference>
<name>A0ABR4G6H4_9EURO</name>
<gene>
    <name evidence="2" type="ORF">BJX66DRAFT_303478</name>
</gene>
<evidence type="ECO:0000313" key="2">
    <source>
        <dbReference type="EMBL" id="KAL2794614.1"/>
    </source>
</evidence>
<organism evidence="2 3">
    <name type="scientific">Aspergillus keveii</name>
    <dbReference type="NCBI Taxonomy" id="714993"/>
    <lineage>
        <taxon>Eukaryota</taxon>
        <taxon>Fungi</taxon>
        <taxon>Dikarya</taxon>
        <taxon>Ascomycota</taxon>
        <taxon>Pezizomycotina</taxon>
        <taxon>Eurotiomycetes</taxon>
        <taxon>Eurotiomycetidae</taxon>
        <taxon>Eurotiales</taxon>
        <taxon>Aspergillaceae</taxon>
        <taxon>Aspergillus</taxon>
        <taxon>Aspergillus subgen. Nidulantes</taxon>
    </lineage>
</organism>
<feature type="signal peptide" evidence="1">
    <location>
        <begin position="1"/>
        <end position="17"/>
    </location>
</feature>
<proteinExistence type="predicted"/>
<comment type="caution">
    <text evidence="2">The sequence shown here is derived from an EMBL/GenBank/DDBJ whole genome shotgun (WGS) entry which is preliminary data.</text>
</comment>
<feature type="chain" id="PRO_5046185535" evidence="1">
    <location>
        <begin position="18"/>
        <end position="142"/>
    </location>
</feature>
<keyword evidence="3" id="KW-1185">Reference proteome</keyword>
<sequence>MHVSPPFIAALISMVGALDCTQPGLGAGAGSFDICTEWQVCWTYESYDPTNVCIYLHNNIVSTAPHMIRVGGPVSRDARCTLIRGACWREVGEGLHFPRVGRCDDPRDIPLSDCRPVTISQPCCTRSRVNRREYEDIGAVRV</sequence>
<evidence type="ECO:0000313" key="3">
    <source>
        <dbReference type="Proteomes" id="UP001610563"/>
    </source>
</evidence>